<sequence length="102" mass="11719">MTYSLIKFSSEDCGTCHRMSFFDSKVANELGLEFISVKLQDTLVYRKYRPILLTQYPTKEGMGWPTYLLVNDPEGEFEIIGELKGGISKGDYRERLSKLLPD</sequence>
<organism evidence="1 2">
    <name type="scientific">Prochlorococcus marinus XMU1408</name>
    <dbReference type="NCBI Taxonomy" id="2213228"/>
    <lineage>
        <taxon>Bacteria</taxon>
        <taxon>Bacillati</taxon>
        <taxon>Cyanobacteriota</taxon>
        <taxon>Cyanophyceae</taxon>
        <taxon>Synechococcales</taxon>
        <taxon>Prochlorococcaceae</taxon>
        <taxon>Prochlorococcus</taxon>
    </lineage>
</organism>
<name>A0A318R2T9_PROMR</name>
<dbReference type="OrthoDB" id="513707at2"/>
<dbReference type="EMBL" id="QJUE01000002">
    <property type="protein sequence ID" value="PYE03125.1"/>
    <property type="molecule type" value="Genomic_DNA"/>
</dbReference>
<dbReference type="Gene3D" id="3.40.30.10">
    <property type="entry name" value="Glutaredoxin"/>
    <property type="match status" value="1"/>
</dbReference>
<reference evidence="1 2" key="1">
    <citation type="journal article" date="2018" name="Appl. Environ. Microbiol.">
        <title>Genome rearrangement shapes Prochlorococcus ecological adaptation.</title>
        <authorList>
            <person name="Yan W."/>
            <person name="Wei S."/>
            <person name="Wang Q."/>
            <person name="Xiao X."/>
            <person name="Zeng Q."/>
            <person name="Jiao N."/>
            <person name="Zhang R."/>
        </authorList>
    </citation>
    <scope>NUCLEOTIDE SEQUENCE [LARGE SCALE GENOMIC DNA]</scope>
    <source>
        <strain evidence="1 2">XMU1408</strain>
    </source>
</reference>
<accession>A0A318R2T9</accession>
<comment type="caution">
    <text evidence="1">The sequence shown here is derived from an EMBL/GenBank/DDBJ whole genome shotgun (WGS) entry which is preliminary data.</text>
</comment>
<dbReference type="InterPro" id="IPR036249">
    <property type="entry name" value="Thioredoxin-like_sf"/>
</dbReference>
<gene>
    <name evidence="1" type="ORF">DNJ73_05140</name>
</gene>
<evidence type="ECO:0000313" key="1">
    <source>
        <dbReference type="EMBL" id="PYE03125.1"/>
    </source>
</evidence>
<dbReference type="Proteomes" id="UP000247807">
    <property type="component" value="Unassembled WGS sequence"/>
</dbReference>
<proteinExistence type="predicted"/>
<dbReference type="RefSeq" id="WP_158466619.1">
    <property type="nucleotide sequence ID" value="NZ_QJUE01000002.1"/>
</dbReference>
<dbReference type="AlphaFoldDB" id="A0A318R2T9"/>
<dbReference type="SUPFAM" id="SSF52833">
    <property type="entry name" value="Thioredoxin-like"/>
    <property type="match status" value="1"/>
</dbReference>
<evidence type="ECO:0000313" key="2">
    <source>
        <dbReference type="Proteomes" id="UP000247807"/>
    </source>
</evidence>
<protein>
    <submittedName>
        <fullName evidence="1">Thioredoxin family protein</fullName>
    </submittedName>
</protein>